<evidence type="ECO:0008006" key="9">
    <source>
        <dbReference type="Google" id="ProtNLM"/>
    </source>
</evidence>
<evidence type="ECO:0000256" key="2">
    <source>
        <dbReference type="ARBA" id="ARBA00022692"/>
    </source>
</evidence>
<dbReference type="GO" id="GO:0016020">
    <property type="term" value="C:membrane"/>
    <property type="evidence" value="ECO:0007669"/>
    <property type="project" value="UniProtKB-SubCell"/>
</dbReference>
<evidence type="ECO:0000256" key="4">
    <source>
        <dbReference type="ARBA" id="ARBA00023136"/>
    </source>
</evidence>
<proteinExistence type="predicted"/>
<feature type="region of interest" description="Disordered" evidence="5">
    <location>
        <begin position="159"/>
        <end position="178"/>
    </location>
</feature>
<feature type="transmembrane region" description="Helical" evidence="6">
    <location>
        <begin position="38"/>
        <end position="55"/>
    </location>
</feature>
<keyword evidence="2 6" id="KW-0812">Transmembrane</keyword>
<keyword evidence="8" id="KW-1185">Reference proteome</keyword>
<dbReference type="InterPro" id="IPR003689">
    <property type="entry name" value="ZIP"/>
</dbReference>
<keyword evidence="4 6" id="KW-0472">Membrane</keyword>
<evidence type="ECO:0000256" key="1">
    <source>
        <dbReference type="ARBA" id="ARBA00004141"/>
    </source>
</evidence>
<feature type="transmembrane region" description="Helical" evidence="6">
    <location>
        <begin position="6"/>
        <end position="26"/>
    </location>
</feature>
<evidence type="ECO:0000313" key="7">
    <source>
        <dbReference type="EMBL" id="GMH99082.1"/>
    </source>
</evidence>
<dbReference type="Proteomes" id="UP001165085">
    <property type="component" value="Unassembled WGS sequence"/>
</dbReference>
<gene>
    <name evidence="7" type="ORF">TrST_g8330</name>
</gene>
<feature type="region of interest" description="Disordered" evidence="5">
    <location>
        <begin position="107"/>
        <end position="130"/>
    </location>
</feature>
<feature type="transmembrane region" description="Helical" evidence="6">
    <location>
        <begin position="303"/>
        <end position="326"/>
    </location>
</feature>
<evidence type="ECO:0000256" key="3">
    <source>
        <dbReference type="ARBA" id="ARBA00022989"/>
    </source>
</evidence>
<dbReference type="PANTHER" id="PTHR11040">
    <property type="entry name" value="ZINC/IRON TRANSPORTER"/>
    <property type="match status" value="1"/>
</dbReference>
<evidence type="ECO:0000313" key="8">
    <source>
        <dbReference type="Proteomes" id="UP001165085"/>
    </source>
</evidence>
<protein>
    <recommendedName>
        <fullName evidence="9">Zinc/iron permease</fullName>
    </recommendedName>
</protein>
<evidence type="ECO:0000256" key="5">
    <source>
        <dbReference type="SAM" id="MobiDB-lite"/>
    </source>
</evidence>
<dbReference type="OrthoDB" id="262547at2759"/>
<dbReference type="EMBL" id="BRXY01000538">
    <property type="protein sequence ID" value="GMH99082.1"/>
    <property type="molecule type" value="Genomic_DNA"/>
</dbReference>
<comment type="subcellular location">
    <subcellularLocation>
        <location evidence="1">Membrane</location>
        <topology evidence="1">Multi-pass membrane protein</topology>
    </subcellularLocation>
</comment>
<keyword evidence="3 6" id="KW-1133">Transmembrane helix</keyword>
<feature type="transmembrane region" description="Helical" evidence="6">
    <location>
        <begin position="332"/>
        <end position="354"/>
    </location>
</feature>
<dbReference type="Pfam" id="PF02535">
    <property type="entry name" value="Zip"/>
    <property type="match status" value="1"/>
</dbReference>
<feature type="transmembrane region" description="Helical" evidence="6">
    <location>
        <begin position="75"/>
        <end position="97"/>
    </location>
</feature>
<sequence>MSPEVLGFVLVLSAGLCTGLGSFVVFSPRLIKLASRRFLAGSLSFSAGVMIYVSFVEILGKSTEAFGTHGAGNKATLYSTLCFFGGIAFMHLVDAAVHKLEAWNGKRHDHRNDETSSADNDVESAKGSVKSKESDYVLTSGCVHSRASAVDRWIDKASQEIRDEENNPTAEISDPAESKSCLRNRFQSSNDPPPPSSSTSSKQSTYKVSANLRNADSNNSPSTNSPPPTITSTHDKKLVHMGISTALSIAIHNFPEGLATFVATVDEPSVGVTLAIAIAVHNIPEGICVSVPIYYATGDRRKAFLWGMVSGVTEPIGAALGWAVLGNQVGEVVYGVMFGVVAGMMVSISVKELLPTAYRYDPEDMVVTKCMILGMALMAFSLVLFVAL</sequence>
<feature type="compositionally biased region" description="Polar residues" evidence="5">
    <location>
        <begin position="205"/>
        <end position="216"/>
    </location>
</feature>
<accession>A0A9W7C4I8</accession>
<dbReference type="GO" id="GO:0005385">
    <property type="term" value="F:zinc ion transmembrane transporter activity"/>
    <property type="evidence" value="ECO:0007669"/>
    <property type="project" value="TreeGrafter"/>
</dbReference>
<evidence type="ECO:0000256" key="6">
    <source>
        <dbReference type="SAM" id="Phobius"/>
    </source>
</evidence>
<feature type="transmembrane region" description="Helical" evidence="6">
    <location>
        <begin position="366"/>
        <end position="387"/>
    </location>
</feature>
<dbReference type="AlphaFoldDB" id="A0A9W7C4I8"/>
<name>A0A9W7C4I8_9STRA</name>
<feature type="region of interest" description="Disordered" evidence="5">
    <location>
        <begin position="183"/>
        <end position="234"/>
    </location>
</feature>
<comment type="caution">
    <text evidence="7">The sequence shown here is derived from an EMBL/GenBank/DDBJ whole genome shotgun (WGS) entry which is preliminary data.</text>
</comment>
<organism evidence="7 8">
    <name type="scientific">Triparma strigata</name>
    <dbReference type="NCBI Taxonomy" id="1606541"/>
    <lineage>
        <taxon>Eukaryota</taxon>
        <taxon>Sar</taxon>
        <taxon>Stramenopiles</taxon>
        <taxon>Ochrophyta</taxon>
        <taxon>Bolidophyceae</taxon>
        <taxon>Parmales</taxon>
        <taxon>Triparmaceae</taxon>
        <taxon>Triparma</taxon>
    </lineage>
</organism>
<reference evidence="8" key="1">
    <citation type="journal article" date="2023" name="Commun. Biol.">
        <title>Genome analysis of Parmales, the sister group of diatoms, reveals the evolutionary specialization of diatoms from phago-mixotrophs to photoautotrophs.</title>
        <authorList>
            <person name="Ban H."/>
            <person name="Sato S."/>
            <person name="Yoshikawa S."/>
            <person name="Yamada K."/>
            <person name="Nakamura Y."/>
            <person name="Ichinomiya M."/>
            <person name="Sato N."/>
            <person name="Blanc-Mathieu R."/>
            <person name="Endo H."/>
            <person name="Kuwata A."/>
            <person name="Ogata H."/>
        </authorList>
    </citation>
    <scope>NUCLEOTIDE SEQUENCE [LARGE SCALE GENOMIC DNA]</scope>
    <source>
        <strain evidence="8">NIES 3701</strain>
    </source>
</reference>
<dbReference type="PANTHER" id="PTHR11040:SF205">
    <property type="entry name" value="ZINC TRANSPORTER ZUPT"/>
    <property type="match status" value="1"/>
</dbReference>